<dbReference type="SUPFAM" id="SSF56752">
    <property type="entry name" value="D-aminoacid aminotransferase-like PLP-dependent enzymes"/>
    <property type="match status" value="1"/>
</dbReference>
<evidence type="ECO:0000256" key="3">
    <source>
        <dbReference type="ARBA" id="ARBA00011738"/>
    </source>
</evidence>
<dbReference type="InterPro" id="IPR043132">
    <property type="entry name" value="BCAT-like_C"/>
</dbReference>
<dbReference type="InterPro" id="IPR017824">
    <property type="entry name" value="Aminodeoxychorismate_lyase_IV"/>
</dbReference>
<dbReference type="NCBIfam" id="TIGR03461">
    <property type="entry name" value="pabC_Proteo"/>
    <property type="match status" value="1"/>
</dbReference>
<evidence type="ECO:0000256" key="7">
    <source>
        <dbReference type="ARBA" id="ARBA00035633"/>
    </source>
</evidence>
<dbReference type="RefSeq" id="WP_310064616.1">
    <property type="nucleotide sequence ID" value="NZ_JAVDVY010000004.1"/>
</dbReference>
<dbReference type="EMBL" id="JAVDVY010000004">
    <property type="protein sequence ID" value="MDR7136273.1"/>
    <property type="molecule type" value="Genomic_DNA"/>
</dbReference>
<dbReference type="Proteomes" id="UP001251524">
    <property type="component" value="Unassembled WGS sequence"/>
</dbReference>
<gene>
    <name evidence="11" type="ORF">J2X06_003499</name>
</gene>
<evidence type="ECO:0000256" key="2">
    <source>
        <dbReference type="ARBA" id="ARBA00009320"/>
    </source>
</evidence>
<evidence type="ECO:0000313" key="11">
    <source>
        <dbReference type="EMBL" id="MDR7136273.1"/>
    </source>
</evidence>
<name>A0ABU1WF94_9GAMM</name>
<evidence type="ECO:0000256" key="4">
    <source>
        <dbReference type="ARBA" id="ARBA00022898"/>
    </source>
</evidence>
<keyword evidence="5" id="KW-0289">Folate biosynthesis</keyword>
<comment type="caution">
    <text evidence="11">The sequence shown here is derived from an EMBL/GenBank/DDBJ whole genome shotgun (WGS) entry which is preliminary data.</text>
</comment>
<evidence type="ECO:0000256" key="10">
    <source>
        <dbReference type="NCBIfam" id="TIGR03461"/>
    </source>
</evidence>
<comment type="pathway">
    <text evidence="7">Cofactor biosynthesis; tetrahydrofolate biosynthesis; 4-aminobenzoate from chorismate: step 2/2.</text>
</comment>
<evidence type="ECO:0000256" key="1">
    <source>
        <dbReference type="ARBA" id="ARBA00001933"/>
    </source>
</evidence>
<evidence type="ECO:0000256" key="9">
    <source>
        <dbReference type="ARBA" id="ARBA00049529"/>
    </source>
</evidence>
<dbReference type="InterPro" id="IPR050571">
    <property type="entry name" value="Class-IV_PLP-Dep_Aminotrnsfr"/>
</dbReference>
<comment type="subunit">
    <text evidence="3">Homodimer.</text>
</comment>
<dbReference type="PANTHER" id="PTHR42743:SF2">
    <property type="entry name" value="AMINODEOXYCHORISMATE LYASE"/>
    <property type="match status" value="1"/>
</dbReference>
<sequence>MTSSSRYFAGNRRVDALPDHDRGLSYGDGLFETMRASRGDVPWWPAHWQRLQRGAQVLGLLLPDENLVRAEGKRLLESGDGVLKLIVTRGAGGRGYAAPTDAEPHWILSKHPLPPPAPASGLALRWCDTRLALQPALAGIKHCNRLEQVLARSEWDDPTVHEGLLRSTDGDVVSATAANVFVLHKGAWKTPLLDRCGIAGVCREWAVAALDASQARLAVTEVEAADAVFLCNAVRGILPVARLDARSWRPHPQVMELQRLLAAEHPAFGTEVS</sequence>
<evidence type="ECO:0000256" key="6">
    <source>
        <dbReference type="ARBA" id="ARBA00023239"/>
    </source>
</evidence>
<evidence type="ECO:0000256" key="8">
    <source>
        <dbReference type="ARBA" id="ARBA00035676"/>
    </source>
</evidence>
<dbReference type="CDD" id="cd01559">
    <property type="entry name" value="ADCL_like"/>
    <property type="match status" value="1"/>
</dbReference>
<dbReference type="InterPro" id="IPR001544">
    <property type="entry name" value="Aminotrans_IV"/>
</dbReference>
<comment type="catalytic activity">
    <reaction evidence="9">
        <text>4-amino-4-deoxychorismate = 4-aminobenzoate + pyruvate + H(+)</text>
        <dbReference type="Rhea" id="RHEA:16201"/>
        <dbReference type="ChEBI" id="CHEBI:15361"/>
        <dbReference type="ChEBI" id="CHEBI:15378"/>
        <dbReference type="ChEBI" id="CHEBI:17836"/>
        <dbReference type="ChEBI" id="CHEBI:58406"/>
        <dbReference type="EC" id="4.1.3.38"/>
    </reaction>
</comment>
<dbReference type="InterPro" id="IPR043131">
    <property type="entry name" value="BCAT-like_N"/>
</dbReference>
<dbReference type="Pfam" id="PF01063">
    <property type="entry name" value="Aminotran_4"/>
    <property type="match status" value="1"/>
</dbReference>
<comment type="cofactor">
    <cofactor evidence="1">
        <name>pyridoxal 5'-phosphate</name>
        <dbReference type="ChEBI" id="CHEBI:597326"/>
    </cofactor>
</comment>
<comment type="similarity">
    <text evidence="2">Belongs to the class-IV pyridoxal-phosphate-dependent aminotransferase family.</text>
</comment>
<protein>
    <recommendedName>
        <fullName evidence="8 10">Aminodeoxychorismate lyase</fullName>
        <ecNumber evidence="8 10">4.1.3.38</ecNumber>
    </recommendedName>
</protein>
<organism evidence="11 12">
    <name type="scientific">Lysobacter niastensis</name>
    <dbReference type="NCBI Taxonomy" id="380629"/>
    <lineage>
        <taxon>Bacteria</taxon>
        <taxon>Pseudomonadati</taxon>
        <taxon>Pseudomonadota</taxon>
        <taxon>Gammaproteobacteria</taxon>
        <taxon>Lysobacterales</taxon>
        <taxon>Lysobacteraceae</taxon>
        <taxon>Lysobacter</taxon>
    </lineage>
</organism>
<dbReference type="InterPro" id="IPR036038">
    <property type="entry name" value="Aminotransferase-like"/>
</dbReference>
<accession>A0ABU1WF94</accession>
<dbReference type="PANTHER" id="PTHR42743">
    <property type="entry name" value="AMINO-ACID AMINOTRANSFERASE"/>
    <property type="match status" value="1"/>
</dbReference>
<evidence type="ECO:0000256" key="5">
    <source>
        <dbReference type="ARBA" id="ARBA00022909"/>
    </source>
</evidence>
<dbReference type="Gene3D" id="3.30.470.10">
    <property type="match status" value="1"/>
</dbReference>
<evidence type="ECO:0000313" key="12">
    <source>
        <dbReference type="Proteomes" id="UP001251524"/>
    </source>
</evidence>
<reference evidence="11 12" key="1">
    <citation type="submission" date="2023-07" db="EMBL/GenBank/DDBJ databases">
        <title>Sorghum-associated microbial communities from plants grown in Nebraska, USA.</title>
        <authorList>
            <person name="Schachtman D."/>
        </authorList>
    </citation>
    <scope>NUCLEOTIDE SEQUENCE [LARGE SCALE GENOMIC DNA]</scope>
    <source>
        <strain evidence="11 12">BE198</strain>
    </source>
</reference>
<dbReference type="GO" id="GO:0008696">
    <property type="term" value="F:4-amino-4-deoxychorismate lyase activity"/>
    <property type="evidence" value="ECO:0007669"/>
    <property type="project" value="UniProtKB-EC"/>
</dbReference>
<proteinExistence type="inferred from homology"/>
<keyword evidence="6 11" id="KW-0456">Lyase</keyword>
<keyword evidence="12" id="KW-1185">Reference proteome</keyword>
<dbReference type="Gene3D" id="3.20.10.10">
    <property type="entry name" value="D-amino Acid Aminotransferase, subunit A, domain 2"/>
    <property type="match status" value="1"/>
</dbReference>
<keyword evidence="4" id="KW-0663">Pyridoxal phosphate</keyword>
<dbReference type="EC" id="4.1.3.38" evidence="8 10"/>